<evidence type="ECO:0000313" key="2">
    <source>
        <dbReference type="Proteomes" id="UP001279734"/>
    </source>
</evidence>
<protein>
    <submittedName>
        <fullName evidence="1">Uncharacterized protein</fullName>
    </submittedName>
</protein>
<name>A0AAD3SWY8_NEPGR</name>
<keyword evidence="2" id="KW-1185">Reference proteome</keyword>
<dbReference type="Proteomes" id="UP001279734">
    <property type="component" value="Unassembled WGS sequence"/>
</dbReference>
<organism evidence="1 2">
    <name type="scientific">Nepenthes gracilis</name>
    <name type="common">Slender pitcher plant</name>
    <dbReference type="NCBI Taxonomy" id="150966"/>
    <lineage>
        <taxon>Eukaryota</taxon>
        <taxon>Viridiplantae</taxon>
        <taxon>Streptophyta</taxon>
        <taxon>Embryophyta</taxon>
        <taxon>Tracheophyta</taxon>
        <taxon>Spermatophyta</taxon>
        <taxon>Magnoliopsida</taxon>
        <taxon>eudicotyledons</taxon>
        <taxon>Gunneridae</taxon>
        <taxon>Pentapetalae</taxon>
        <taxon>Caryophyllales</taxon>
        <taxon>Nepenthaceae</taxon>
        <taxon>Nepenthes</taxon>
    </lineage>
</organism>
<gene>
    <name evidence="1" type="ORF">Nepgr_020496</name>
</gene>
<proteinExistence type="predicted"/>
<evidence type="ECO:0000313" key="1">
    <source>
        <dbReference type="EMBL" id="GMH18655.1"/>
    </source>
</evidence>
<dbReference type="EMBL" id="BSYO01000019">
    <property type="protein sequence ID" value="GMH18655.1"/>
    <property type="molecule type" value="Genomic_DNA"/>
</dbReference>
<sequence length="87" mass="10058">MEPVRLMGAQELAHGAETGLPVNAINGEATSRKENGKRRNYLNFGSKQQERRLIYRMTGRRGCAKEEKQRTVWGKRERVSGTRVWLR</sequence>
<accession>A0AAD3SWY8</accession>
<dbReference type="AlphaFoldDB" id="A0AAD3SWY8"/>
<reference evidence="1" key="1">
    <citation type="submission" date="2023-05" db="EMBL/GenBank/DDBJ databases">
        <title>Nepenthes gracilis genome sequencing.</title>
        <authorList>
            <person name="Fukushima K."/>
        </authorList>
    </citation>
    <scope>NUCLEOTIDE SEQUENCE</scope>
    <source>
        <strain evidence="1">SING2019-196</strain>
    </source>
</reference>
<comment type="caution">
    <text evidence="1">The sequence shown here is derived from an EMBL/GenBank/DDBJ whole genome shotgun (WGS) entry which is preliminary data.</text>
</comment>